<dbReference type="RefSeq" id="WP_249701881.1">
    <property type="nucleotide sequence ID" value="NZ_JAMFLX010000055.1"/>
</dbReference>
<protein>
    <submittedName>
        <fullName evidence="1">YfjI family protein</fullName>
    </submittedName>
</protein>
<proteinExistence type="predicted"/>
<sequence length="238" mass="26952">GWRMARNDLTNKNGIRWRMFLESGGECYRNTHGVYPDSAPEPKDHKPDEQARDAVFALFEKLASLPVCEPDSVPVLRFSTSAQELFNEWYKKLLQRLNSTEKDTPMESHLAKYPSLLASLALIFHVVEKGLQGEVGAESLNMAIHFCELLESHARRIYGLVGEGFEGAKSLAKRLKDLPDPFQTRDFSNKGWSGLGSTEERQVALDVLCERGYIHKEVQQTATKPKALYHVNPYVLTE</sequence>
<comment type="caution">
    <text evidence="1">The sequence shown here is derived from an EMBL/GenBank/DDBJ whole genome shotgun (WGS) entry which is preliminary data.</text>
</comment>
<dbReference type="InterPro" id="IPR025048">
    <property type="entry name" value="DUF3987"/>
</dbReference>
<dbReference type="EMBL" id="JAMFLX010000055">
    <property type="protein sequence ID" value="MCL6272194.1"/>
    <property type="molecule type" value="Genomic_DNA"/>
</dbReference>
<dbReference type="Proteomes" id="UP001203338">
    <property type="component" value="Unassembled WGS sequence"/>
</dbReference>
<evidence type="ECO:0000313" key="1">
    <source>
        <dbReference type="EMBL" id="MCL6272194.1"/>
    </source>
</evidence>
<dbReference type="Pfam" id="PF13148">
    <property type="entry name" value="DUF3987"/>
    <property type="match status" value="1"/>
</dbReference>
<organism evidence="1 2">
    <name type="scientific">Parendozoicomonas callyspongiae</name>
    <dbReference type="NCBI Taxonomy" id="2942213"/>
    <lineage>
        <taxon>Bacteria</taxon>
        <taxon>Pseudomonadati</taxon>
        <taxon>Pseudomonadota</taxon>
        <taxon>Gammaproteobacteria</taxon>
        <taxon>Oceanospirillales</taxon>
        <taxon>Endozoicomonadaceae</taxon>
        <taxon>Parendozoicomonas</taxon>
    </lineage>
</organism>
<reference evidence="1 2" key="1">
    <citation type="submission" date="2022-05" db="EMBL/GenBank/DDBJ databases">
        <authorList>
            <person name="Park J.-S."/>
        </authorList>
    </citation>
    <scope>NUCLEOTIDE SEQUENCE [LARGE SCALE GENOMIC DNA]</scope>
    <source>
        <strain evidence="1 2">2012CJ34-2</strain>
    </source>
</reference>
<evidence type="ECO:0000313" key="2">
    <source>
        <dbReference type="Proteomes" id="UP001203338"/>
    </source>
</evidence>
<keyword evidence="2" id="KW-1185">Reference proteome</keyword>
<accession>A0ABT0PLD2</accession>
<gene>
    <name evidence="1" type="ORF">M3P05_19930</name>
</gene>
<feature type="non-terminal residue" evidence="1">
    <location>
        <position position="1"/>
    </location>
</feature>
<name>A0ABT0PLD2_9GAMM</name>